<evidence type="ECO:0000313" key="1">
    <source>
        <dbReference type="EMBL" id="GMG21186.1"/>
    </source>
</evidence>
<reference evidence="1" key="1">
    <citation type="submission" date="2023-04" db="EMBL/GenBank/DDBJ databases">
        <title>Ambrosiozyma monospora NBRC 1965.</title>
        <authorList>
            <person name="Ichikawa N."/>
            <person name="Sato H."/>
            <person name="Tonouchi N."/>
        </authorList>
    </citation>
    <scope>NUCLEOTIDE SEQUENCE</scope>
    <source>
        <strain evidence="1">NBRC 1965</strain>
    </source>
</reference>
<sequence length="153" mass="17370">MDELLHSTPLHSTPPSTVFGCLLESTSKDSLQLMHLQHRSMPVHEAQDYTVTVSEDWTRHHASLNSIIDTPTSCPGCPLKELSLFQHLESWFKFTKRNTTNQNTKVKDKEFTLVFNSENPQQGKEVITTEQLSPLSGHIAKQHFETVQSTQGR</sequence>
<dbReference type="AlphaFoldDB" id="A0A9W6YNM0"/>
<comment type="caution">
    <text evidence="1">The sequence shown here is derived from an EMBL/GenBank/DDBJ whole genome shotgun (WGS) entry which is preliminary data.</text>
</comment>
<accession>A0A9W6YNM0</accession>
<gene>
    <name evidence="1" type="ORF">Amon01_000180000</name>
</gene>
<organism evidence="1 2">
    <name type="scientific">Ambrosiozyma monospora</name>
    <name type="common">Yeast</name>
    <name type="synonym">Endomycopsis monosporus</name>
    <dbReference type="NCBI Taxonomy" id="43982"/>
    <lineage>
        <taxon>Eukaryota</taxon>
        <taxon>Fungi</taxon>
        <taxon>Dikarya</taxon>
        <taxon>Ascomycota</taxon>
        <taxon>Saccharomycotina</taxon>
        <taxon>Pichiomycetes</taxon>
        <taxon>Pichiales</taxon>
        <taxon>Pichiaceae</taxon>
        <taxon>Ambrosiozyma</taxon>
    </lineage>
</organism>
<keyword evidence="2" id="KW-1185">Reference proteome</keyword>
<proteinExistence type="predicted"/>
<dbReference type="Proteomes" id="UP001165063">
    <property type="component" value="Unassembled WGS sequence"/>
</dbReference>
<evidence type="ECO:0000313" key="2">
    <source>
        <dbReference type="Proteomes" id="UP001165063"/>
    </source>
</evidence>
<protein>
    <submittedName>
        <fullName evidence="1">Unnamed protein product</fullName>
    </submittedName>
</protein>
<dbReference type="EMBL" id="BSXU01000583">
    <property type="protein sequence ID" value="GMG21186.1"/>
    <property type="molecule type" value="Genomic_DNA"/>
</dbReference>
<name>A0A9W6YNM0_AMBMO</name>